<dbReference type="EMBL" id="CP019312">
    <property type="protein sequence ID" value="APX10782.1"/>
    <property type="molecule type" value="Genomic_DNA"/>
</dbReference>
<keyword evidence="3" id="KW-1185">Reference proteome</keyword>
<accession>A0A1P8MRZ4</accession>
<dbReference type="STRING" id="299262.BWR18_03030"/>
<sequence>MLKHLTAICALVATPLMAQDFSEGSEARSWNLYAEVPATFEATVVDLICEFTGDCPADCGAGKRQLGLIRTADDVLVLPMKNSQPAFTGAAVELQPFCNQTITVDGLMLEDPELGANNVYLVQTIVPPGGGEKIKANQWTKTWAAEHPEAKGKGPWFRRDPSVAAIIEEEGYLGLGQELDKAWIAENF</sequence>
<dbReference type="KEGG" id="tom:BWR18_03030"/>
<reference evidence="2 3" key="1">
    <citation type="submission" date="2017-01" db="EMBL/GenBank/DDBJ databases">
        <title>Complete genome of Tateyamaria omphalii DOK1-4 isolated from seawater in Dokdo.</title>
        <authorList>
            <person name="Kim J.H."/>
            <person name="Chi W.-J."/>
        </authorList>
    </citation>
    <scope>NUCLEOTIDE SEQUENCE [LARGE SCALE GENOMIC DNA]</scope>
    <source>
        <strain evidence="2 3">DOK1-4</strain>
    </source>
</reference>
<feature type="chain" id="PRO_5010206203" evidence="1">
    <location>
        <begin position="19"/>
        <end position="188"/>
    </location>
</feature>
<evidence type="ECO:0000256" key="1">
    <source>
        <dbReference type="SAM" id="SignalP"/>
    </source>
</evidence>
<gene>
    <name evidence="2" type="ORF">BWR18_03030</name>
</gene>
<proteinExistence type="predicted"/>
<evidence type="ECO:0000313" key="2">
    <source>
        <dbReference type="EMBL" id="APX10782.1"/>
    </source>
</evidence>
<evidence type="ECO:0000313" key="3">
    <source>
        <dbReference type="Proteomes" id="UP000186336"/>
    </source>
</evidence>
<dbReference type="Proteomes" id="UP000186336">
    <property type="component" value="Chromosome"/>
</dbReference>
<feature type="signal peptide" evidence="1">
    <location>
        <begin position="1"/>
        <end position="18"/>
    </location>
</feature>
<keyword evidence="1" id="KW-0732">Signal</keyword>
<protein>
    <submittedName>
        <fullName evidence="2">Uncharacterized protein</fullName>
    </submittedName>
</protein>
<name>A0A1P8MRZ4_9RHOB</name>
<organism evidence="2 3">
    <name type="scientific">Tateyamaria omphalii</name>
    <dbReference type="NCBI Taxonomy" id="299262"/>
    <lineage>
        <taxon>Bacteria</taxon>
        <taxon>Pseudomonadati</taxon>
        <taxon>Pseudomonadota</taxon>
        <taxon>Alphaproteobacteria</taxon>
        <taxon>Rhodobacterales</taxon>
        <taxon>Roseobacteraceae</taxon>
        <taxon>Tateyamaria</taxon>
    </lineage>
</organism>
<dbReference type="AlphaFoldDB" id="A0A1P8MRZ4"/>